<dbReference type="Proteomes" id="UP000244224">
    <property type="component" value="Unassembled WGS sequence"/>
</dbReference>
<dbReference type="InterPro" id="IPR003778">
    <property type="entry name" value="CT_A_B"/>
</dbReference>
<dbReference type="PANTHER" id="PTHR43309">
    <property type="entry name" value="5-OXOPROLINASE SUBUNIT C"/>
    <property type="match status" value="1"/>
</dbReference>
<reference evidence="5 6" key="1">
    <citation type="submission" date="2018-04" db="EMBL/GenBank/DDBJ databases">
        <title>Genomic Encyclopedia of Archaeal and Bacterial Type Strains, Phase II (KMG-II): from individual species to whole genera.</title>
        <authorList>
            <person name="Goeker M."/>
        </authorList>
    </citation>
    <scope>NUCLEOTIDE SEQUENCE [LARGE SCALE GENOMIC DNA]</scope>
    <source>
        <strain evidence="5 6">DSM 21823</strain>
    </source>
</reference>
<dbReference type="AlphaFoldDB" id="A0A2T6BBN4"/>
<gene>
    <name evidence="5" type="ORF">C8N34_101322</name>
</gene>
<dbReference type="InterPro" id="IPR052708">
    <property type="entry name" value="PxpC"/>
</dbReference>
<dbReference type="Gene3D" id="2.40.100.10">
    <property type="entry name" value="Cyclophilin-like"/>
    <property type="match status" value="1"/>
</dbReference>
<protein>
    <submittedName>
        <fullName evidence="5">Biotin-dependent carboxylase-like uncharacterized protein</fullName>
    </submittedName>
</protein>
<keyword evidence="3" id="KW-0067">ATP-binding</keyword>
<evidence type="ECO:0000256" key="1">
    <source>
        <dbReference type="ARBA" id="ARBA00022741"/>
    </source>
</evidence>
<accession>A0A2T6BBN4</accession>
<evidence type="ECO:0000259" key="4">
    <source>
        <dbReference type="SMART" id="SM00797"/>
    </source>
</evidence>
<keyword evidence="6" id="KW-1185">Reference proteome</keyword>
<keyword evidence="2" id="KW-0378">Hydrolase</keyword>
<dbReference type="EMBL" id="QBKP01000001">
    <property type="protein sequence ID" value="PTX53406.1"/>
    <property type="molecule type" value="Genomic_DNA"/>
</dbReference>
<evidence type="ECO:0000256" key="3">
    <source>
        <dbReference type="ARBA" id="ARBA00022840"/>
    </source>
</evidence>
<dbReference type="Pfam" id="PF02626">
    <property type="entry name" value="CT_A_B"/>
    <property type="match status" value="1"/>
</dbReference>
<dbReference type="GO" id="GO:0016787">
    <property type="term" value="F:hydrolase activity"/>
    <property type="evidence" value="ECO:0007669"/>
    <property type="project" value="UniProtKB-KW"/>
</dbReference>
<dbReference type="OrthoDB" id="9768696at2"/>
<keyword evidence="1" id="KW-0547">Nucleotide-binding</keyword>
<dbReference type="GO" id="GO:0005524">
    <property type="term" value="F:ATP binding"/>
    <property type="evidence" value="ECO:0007669"/>
    <property type="project" value="UniProtKB-KW"/>
</dbReference>
<evidence type="ECO:0000313" key="5">
    <source>
        <dbReference type="EMBL" id="PTX53406.1"/>
    </source>
</evidence>
<dbReference type="InterPro" id="IPR029000">
    <property type="entry name" value="Cyclophilin-like_dom_sf"/>
</dbReference>
<name>A0A2T6BBN4_9RHOB</name>
<dbReference type="SUPFAM" id="SSF50891">
    <property type="entry name" value="Cyclophilin-like"/>
    <property type="match status" value="1"/>
</dbReference>
<feature type="domain" description="Carboxyltransferase" evidence="4">
    <location>
        <begin position="26"/>
        <end position="302"/>
    </location>
</feature>
<comment type="caution">
    <text evidence="5">The sequence shown here is derived from an EMBL/GenBank/DDBJ whole genome shotgun (WGS) entry which is preliminary data.</text>
</comment>
<evidence type="ECO:0000256" key="2">
    <source>
        <dbReference type="ARBA" id="ARBA00022801"/>
    </source>
</evidence>
<dbReference type="RefSeq" id="WP_108127086.1">
    <property type="nucleotide sequence ID" value="NZ_QBKP01000001.1"/>
</dbReference>
<sequence length="348" mass="36317">MSGALILHRAGPGLTVQDMGRPGLARLGLSRGGAADRLALLEATALLGLRAPVAALEMPALGGSFEVTRPTRIALTGAPMRADLDGSALRWSASHLILPGQRLTISAATSGVYGYLTPAGGILGPEWQGSRAAHLVAGIGATLAAGDRLPLGDDPAPDEPAQFLPVEDRFTGGLLRWIDGPQTALFPEATRARFAATPFHRAPTGNRQGIRLDCDGPPFAADLPKTGLASEFILPGDIQMTGDGRPYILLSECQTIGGYPRIGTVLPADLPRAAQAAPGAVLRFQRVTLAEADALARPRAARLASLRAACRPLRRDPRDMPDLLSYQLISGVTAGDDLDPPTPLPDLA</sequence>
<dbReference type="SMART" id="SM00797">
    <property type="entry name" value="AHS2"/>
    <property type="match status" value="1"/>
</dbReference>
<evidence type="ECO:0000313" key="6">
    <source>
        <dbReference type="Proteomes" id="UP000244224"/>
    </source>
</evidence>
<proteinExistence type="predicted"/>
<organism evidence="5 6">
    <name type="scientific">Gemmobacter caeni</name>
    <dbReference type="NCBI Taxonomy" id="589035"/>
    <lineage>
        <taxon>Bacteria</taxon>
        <taxon>Pseudomonadati</taxon>
        <taxon>Pseudomonadota</taxon>
        <taxon>Alphaproteobacteria</taxon>
        <taxon>Rhodobacterales</taxon>
        <taxon>Paracoccaceae</taxon>
        <taxon>Gemmobacter</taxon>
    </lineage>
</organism>
<dbReference type="PANTHER" id="PTHR43309:SF3">
    <property type="entry name" value="5-OXOPROLINASE SUBUNIT C"/>
    <property type="match status" value="1"/>
</dbReference>